<dbReference type="AlphaFoldDB" id="A0A0P9PU24"/>
<reference evidence="3 4" key="1">
    <citation type="submission" date="2018-08" db="EMBL/GenBank/DDBJ databases">
        <title>Recombination of ecologically and evolutionarily significant loci maintains genetic cohesion in the Pseudomonas syringae species complex.</title>
        <authorList>
            <person name="Dillon M."/>
            <person name="Thakur S."/>
            <person name="Almeida R.N.D."/>
            <person name="Weir B.S."/>
            <person name="Guttman D.S."/>
        </authorList>
    </citation>
    <scope>NUCLEOTIDE SEQUENCE [LARGE SCALE GENOMIC DNA]</scope>
    <source>
        <strain evidence="1 4">ICMP 4086</strain>
        <strain evidence="2 3">ICMP 7496</strain>
    </source>
</reference>
<name>A0A0P9PU24_9PSED</name>
<protein>
    <submittedName>
        <fullName evidence="2">Uncharacterized protein</fullName>
    </submittedName>
</protein>
<comment type="caution">
    <text evidence="2">The sequence shown here is derived from an EMBL/GenBank/DDBJ whole genome shotgun (WGS) entry which is preliminary data.</text>
</comment>
<dbReference type="EMBL" id="RBUY01000028">
    <property type="protein sequence ID" value="RMV78604.1"/>
    <property type="molecule type" value="Genomic_DNA"/>
</dbReference>
<evidence type="ECO:0000313" key="1">
    <source>
        <dbReference type="EMBL" id="RMM07743.1"/>
    </source>
</evidence>
<dbReference type="Proteomes" id="UP000278587">
    <property type="component" value="Unassembled WGS sequence"/>
</dbReference>
<evidence type="ECO:0000313" key="4">
    <source>
        <dbReference type="Proteomes" id="UP000278587"/>
    </source>
</evidence>
<organism evidence="2 3">
    <name type="scientific">Pseudomonas caricapapayae</name>
    <dbReference type="NCBI Taxonomy" id="46678"/>
    <lineage>
        <taxon>Bacteria</taxon>
        <taxon>Pseudomonadati</taxon>
        <taxon>Pseudomonadota</taxon>
        <taxon>Gammaproteobacteria</taxon>
        <taxon>Pseudomonadales</taxon>
        <taxon>Pseudomonadaceae</taxon>
        <taxon>Pseudomonas</taxon>
    </lineage>
</organism>
<evidence type="ECO:0000313" key="3">
    <source>
        <dbReference type="Proteomes" id="UP000269872"/>
    </source>
</evidence>
<dbReference type="Proteomes" id="UP000269872">
    <property type="component" value="Unassembled WGS sequence"/>
</dbReference>
<gene>
    <name evidence="2" type="ORF">ALP05_00808</name>
    <name evidence="1" type="ORF">ALQ84_01728</name>
</gene>
<sequence>MNIDYAEDWPFCPCAEQMLKQHAHLVAEKNRLLRDEVDRYRKHVTKLIDMHKDAALERDRLRIKLRDADSRISDLLRDACDSWATINSQKYVIDQHREVMRSAGINPERWGEKV</sequence>
<dbReference type="EMBL" id="RBOC01000132">
    <property type="protein sequence ID" value="RMM07743.1"/>
    <property type="molecule type" value="Genomic_DNA"/>
</dbReference>
<accession>A0A0P9PU24</accession>
<proteinExistence type="predicted"/>
<evidence type="ECO:0000313" key="2">
    <source>
        <dbReference type="EMBL" id="RMV78604.1"/>
    </source>
</evidence>
<dbReference type="RefSeq" id="WP_055008525.1">
    <property type="nucleotide sequence ID" value="NZ_LJPW01000054.1"/>
</dbReference>